<organism evidence="2 3">
    <name type="scientific">Clostridium sporogenes</name>
    <dbReference type="NCBI Taxonomy" id="1509"/>
    <lineage>
        <taxon>Bacteria</taxon>
        <taxon>Bacillati</taxon>
        <taxon>Bacillota</taxon>
        <taxon>Clostridia</taxon>
        <taxon>Eubacteriales</taxon>
        <taxon>Clostridiaceae</taxon>
        <taxon>Clostridium</taxon>
    </lineage>
</organism>
<accession>A0A7X5PD40</accession>
<dbReference type="InterPro" id="IPR010982">
    <property type="entry name" value="Lambda_DNA-bd_dom_sf"/>
</dbReference>
<protein>
    <submittedName>
        <fullName evidence="2">Helix-turn-helix transcriptional regulator</fullName>
    </submittedName>
</protein>
<dbReference type="SUPFAM" id="SSF47413">
    <property type="entry name" value="lambda repressor-like DNA-binding domains"/>
    <property type="match status" value="1"/>
</dbReference>
<evidence type="ECO:0000313" key="2">
    <source>
        <dbReference type="EMBL" id="NFR63608.1"/>
    </source>
</evidence>
<name>A0A7X5PD40_CLOSG</name>
<dbReference type="InterPro" id="IPR001387">
    <property type="entry name" value="Cro/C1-type_HTH"/>
</dbReference>
<gene>
    <name evidence="2" type="ORF">FDF70_19495</name>
</gene>
<dbReference type="Proteomes" id="UP000486601">
    <property type="component" value="Unassembled WGS sequence"/>
</dbReference>
<dbReference type="CDD" id="cd00093">
    <property type="entry name" value="HTH_XRE"/>
    <property type="match status" value="1"/>
</dbReference>
<dbReference type="PROSITE" id="PS50943">
    <property type="entry name" value="HTH_CROC1"/>
    <property type="match status" value="1"/>
</dbReference>
<dbReference type="EMBL" id="SXCS01000018">
    <property type="protein sequence ID" value="NFR63608.1"/>
    <property type="molecule type" value="Genomic_DNA"/>
</dbReference>
<dbReference type="GO" id="GO:0003677">
    <property type="term" value="F:DNA binding"/>
    <property type="evidence" value="ECO:0007669"/>
    <property type="project" value="InterPro"/>
</dbReference>
<evidence type="ECO:0000259" key="1">
    <source>
        <dbReference type="PROSITE" id="PS50943"/>
    </source>
</evidence>
<dbReference type="AlphaFoldDB" id="A0A7X5PD40"/>
<dbReference type="Gene3D" id="1.10.260.40">
    <property type="entry name" value="lambda repressor-like DNA-binding domains"/>
    <property type="match status" value="1"/>
</dbReference>
<proteinExistence type="predicted"/>
<reference evidence="2 3" key="1">
    <citation type="submission" date="2019-04" db="EMBL/GenBank/DDBJ databases">
        <title>Genome sequencing of Clostridium botulinum Groups I-IV and Clostridium butyricum.</title>
        <authorList>
            <person name="Brunt J."/>
            <person name="Van Vliet A.H.M."/>
            <person name="Stringer S.C."/>
            <person name="Carter A.T."/>
            <person name="Peck M.W."/>
        </authorList>
    </citation>
    <scope>NUCLEOTIDE SEQUENCE [LARGE SCALE GENOMIC DNA]</scope>
    <source>
        <strain evidence="2 3">IFR 18/108</strain>
    </source>
</reference>
<evidence type="ECO:0000313" key="3">
    <source>
        <dbReference type="Proteomes" id="UP000486601"/>
    </source>
</evidence>
<dbReference type="RefSeq" id="WP_040108688.1">
    <property type="nucleotide sequence ID" value="NZ_JACBEA010000035.1"/>
</dbReference>
<comment type="caution">
    <text evidence="2">The sequence shown here is derived from an EMBL/GenBank/DDBJ whole genome shotgun (WGS) entry which is preliminary data.</text>
</comment>
<dbReference type="Pfam" id="PF01381">
    <property type="entry name" value="HTH_3"/>
    <property type="match status" value="1"/>
</dbReference>
<sequence>MNSKLIAYRRMFNLNQEDVAKVINRSVSTYNRKEVGKIDFTQTEMITITEFFKEHIPEITMDEIFFNNNIGKLLSLNIF</sequence>
<feature type="domain" description="HTH cro/C1-type" evidence="1">
    <location>
        <begin position="5"/>
        <end position="59"/>
    </location>
</feature>